<organism evidence="1">
    <name type="scientific">Noctiluca scintillans</name>
    <name type="common">Sea sparkle</name>
    <name type="synonym">Red tide dinoflagellate</name>
    <dbReference type="NCBI Taxonomy" id="2966"/>
    <lineage>
        <taxon>Eukaryota</taxon>
        <taxon>Sar</taxon>
        <taxon>Alveolata</taxon>
        <taxon>Dinophyceae</taxon>
        <taxon>Noctilucales</taxon>
        <taxon>Noctilucaceae</taxon>
        <taxon>Noctiluca</taxon>
    </lineage>
</organism>
<dbReference type="EMBL" id="HBFQ01011704">
    <property type="protein sequence ID" value="CAD8833891.1"/>
    <property type="molecule type" value="Transcribed_RNA"/>
</dbReference>
<gene>
    <name evidence="1" type="ORF">NSCI0253_LOCUS8239</name>
</gene>
<dbReference type="AlphaFoldDB" id="A0A7S0ZVI9"/>
<proteinExistence type="predicted"/>
<protein>
    <submittedName>
        <fullName evidence="1">Uncharacterized protein</fullName>
    </submittedName>
</protein>
<accession>A0A7S0ZVI9</accession>
<sequence length="153" mass="17327">MYEDSGKGGSPALCQLLDAEGSWPASGLNQTNVVAFSMSETRVHLKRKRAMFEHVEVFACLTAMHAGLRYCDGAFRLQRLQCGGLWESGGDSPSSRDLRHNQLTIRCAKMSFVVTQHQDSVRSTVKEMRRSCPFWNDTDDGIFLENFNKWVQF</sequence>
<evidence type="ECO:0000313" key="1">
    <source>
        <dbReference type="EMBL" id="CAD8833891.1"/>
    </source>
</evidence>
<name>A0A7S0ZVI9_NOCSC</name>
<reference evidence="1" key="1">
    <citation type="submission" date="2021-01" db="EMBL/GenBank/DDBJ databases">
        <authorList>
            <person name="Corre E."/>
            <person name="Pelletier E."/>
            <person name="Niang G."/>
            <person name="Scheremetjew M."/>
            <person name="Finn R."/>
            <person name="Kale V."/>
            <person name="Holt S."/>
            <person name="Cochrane G."/>
            <person name="Meng A."/>
            <person name="Brown T."/>
            <person name="Cohen L."/>
        </authorList>
    </citation>
    <scope>NUCLEOTIDE SEQUENCE</scope>
</reference>